<accession>A0A6A6AYW1</accession>
<dbReference type="InterPro" id="IPR053204">
    <property type="entry name" value="Oxopyrrolidines_Biosynth-assoc"/>
</dbReference>
<dbReference type="RefSeq" id="XP_033391873.1">
    <property type="nucleotide sequence ID" value="XM_033544529.1"/>
</dbReference>
<dbReference type="Proteomes" id="UP000799438">
    <property type="component" value="Unassembled WGS sequence"/>
</dbReference>
<evidence type="ECO:0000313" key="2">
    <source>
        <dbReference type="Proteomes" id="UP000799438"/>
    </source>
</evidence>
<protein>
    <submittedName>
        <fullName evidence="1">Uncharacterized protein</fullName>
    </submittedName>
</protein>
<dbReference type="EMBL" id="ML995532">
    <property type="protein sequence ID" value="KAF2136155.1"/>
    <property type="molecule type" value="Genomic_DNA"/>
</dbReference>
<organism evidence="1 2">
    <name type="scientific">Aplosporella prunicola CBS 121167</name>
    <dbReference type="NCBI Taxonomy" id="1176127"/>
    <lineage>
        <taxon>Eukaryota</taxon>
        <taxon>Fungi</taxon>
        <taxon>Dikarya</taxon>
        <taxon>Ascomycota</taxon>
        <taxon>Pezizomycotina</taxon>
        <taxon>Dothideomycetes</taxon>
        <taxon>Dothideomycetes incertae sedis</taxon>
        <taxon>Botryosphaeriales</taxon>
        <taxon>Aplosporellaceae</taxon>
        <taxon>Aplosporella</taxon>
    </lineage>
</organism>
<proteinExistence type="predicted"/>
<dbReference type="AlphaFoldDB" id="A0A6A6AYW1"/>
<sequence>MLTPDVSRRNHAIEVADRVNIEEYKIFNAFIQENDISASDTAQKIVNLTKAALQANEQDERVLGWQLESTGNGFLEAGVRASPAQQKKLITVLEELQKTTLSDPKTGEVVRYWEMEVWADLPMIGFAFGNEMNSFDPNDTTSWPDDIARWEPLTTLAAQIMAVPAIKLDFFRWTWAPAALRDVFRSYVEPGLPTELAVRAACLWFIYAGEVLWEQTRKGEFTVLEDGEDEVKKNLKQWSDWKENLRSLRDSATDARTRELLVEALTAMERAEEKKD</sequence>
<gene>
    <name evidence="1" type="ORF">K452DRAFT_322620</name>
</gene>
<evidence type="ECO:0000313" key="1">
    <source>
        <dbReference type="EMBL" id="KAF2136155.1"/>
    </source>
</evidence>
<dbReference type="InterPro" id="IPR022085">
    <property type="entry name" value="OpdG"/>
</dbReference>
<dbReference type="PANTHER" id="PTHR38797">
    <property type="entry name" value="NUCLEAR PORE COMPLEX PROTEIN NUP85-RELATED"/>
    <property type="match status" value="1"/>
</dbReference>
<keyword evidence="2" id="KW-1185">Reference proteome</keyword>
<dbReference type="OrthoDB" id="3350591at2759"/>
<name>A0A6A6AYW1_9PEZI</name>
<dbReference type="GeneID" id="54302025"/>
<dbReference type="Pfam" id="PF12311">
    <property type="entry name" value="DUF3632"/>
    <property type="match status" value="1"/>
</dbReference>
<reference evidence="1" key="1">
    <citation type="journal article" date="2020" name="Stud. Mycol.">
        <title>101 Dothideomycetes genomes: a test case for predicting lifestyles and emergence of pathogens.</title>
        <authorList>
            <person name="Haridas S."/>
            <person name="Albert R."/>
            <person name="Binder M."/>
            <person name="Bloem J."/>
            <person name="Labutti K."/>
            <person name="Salamov A."/>
            <person name="Andreopoulos B."/>
            <person name="Baker S."/>
            <person name="Barry K."/>
            <person name="Bills G."/>
            <person name="Bluhm B."/>
            <person name="Cannon C."/>
            <person name="Castanera R."/>
            <person name="Culley D."/>
            <person name="Daum C."/>
            <person name="Ezra D."/>
            <person name="Gonzalez J."/>
            <person name="Henrissat B."/>
            <person name="Kuo A."/>
            <person name="Liang C."/>
            <person name="Lipzen A."/>
            <person name="Lutzoni F."/>
            <person name="Magnuson J."/>
            <person name="Mondo S."/>
            <person name="Nolan M."/>
            <person name="Ohm R."/>
            <person name="Pangilinan J."/>
            <person name="Park H.-J."/>
            <person name="Ramirez L."/>
            <person name="Alfaro M."/>
            <person name="Sun H."/>
            <person name="Tritt A."/>
            <person name="Yoshinaga Y."/>
            <person name="Zwiers L.-H."/>
            <person name="Turgeon B."/>
            <person name="Goodwin S."/>
            <person name="Spatafora J."/>
            <person name="Crous P."/>
            <person name="Grigoriev I."/>
        </authorList>
    </citation>
    <scope>NUCLEOTIDE SEQUENCE</scope>
    <source>
        <strain evidence="1">CBS 121167</strain>
    </source>
</reference>
<dbReference type="PANTHER" id="PTHR38797:SF6">
    <property type="match status" value="1"/>
</dbReference>